<keyword evidence="5 6" id="KW-0378">Hydrolase</keyword>
<dbReference type="InterPro" id="IPR000223">
    <property type="entry name" value="Pept_S26A_signal_pept_1"/>
</dbReference>
<name>A0ABU3IC22_9ACTO</name>
<dbReference type="Gene3D" id="2.10.109.10">
    <property type="entry name" value="Umud Fragment, subunit A"/>
    <property type="match status" value="1"/>
</dbReference>
<keyword evidence="9" id="KW-1185">Reference proteome</keyword>
<dbReference type="EC" id="3.4.21.89" evidence="4 6"/>
<reference evidence="8 9" key="1">
    <citation type="submission" date="2023-06" db="EMBL/GenBank/DDBJ databases">
        <title>Draft genome sequence of Gleimia hominis type strain CCUG 57540T.</title>
        <authorList>
            <person name="Salva-Serra F."/>
            <person name="Cardew S."/>
            <person name="Jensie Markopoulos S."/>
            <person name="Ohlen M."/>
            <person name="Inganas E."/>
            <person name="Svensson-Stadler L."/>
            <person name="Moore E.R.B."/>
        </authorList>
    </citation>
    <scope>NUCLEOTIDE SEQUENCE [LARGE SCALE GENOMIC DNA]</scope>
    <source>
        <strain evidence="8 9">CCUG 57540</strain>
    </source>
</reference>
<dbReference type="CDD" id="cd06530">
    <property type="entry name" value="S26_SPase_I"/>
    <property type="match status" value="1"/>
</dbReference>
<gene>
    <name evidence="8" type="primary">lepB</name>
    <name evidence="8" type="ORF">QS713_07600</name>
</gene>
<dbReference type="InterPro" id="IPR019758">
    <property type="entry name" value="Pept_S26A_signal_pept_1_CS"/>
</dbReference>
<dbReference type="InterPro" id="IPR019533">
    <property type="entry name" value="Peptidase_S26"/>
</dbReference>
<dbReference type="EMBL" id="JASXSX010000003">
    <property type="protein sequence ID" value="MDT3767922.1"/>
    <property type="molecule type" value="Genomic_DNA"/>
</dbReference>
<keyword evidence="6" id="KW-0812">Transmembrane</keyword>
<dbReference type="RefSeq" id="WP_313274117.1">
    <property type="nucleotide sequence ID" value="NZ_JASXSX010000003.1"/>
</dbReference>
<feature type="transmembrane region" description="Helical" evidence="6">
    <location>
        <begin position="31"/>
        <end position="54"/>
    </location>
</feature>
<keyword evidence="6" id="KW-1133">Transmembrane helix</keyword>
<evidence type="ECO:0000313" key="9">
    <source>
        <dbReference type="Proteomes" id="UP001247542"/>
    </source>
</evidence>
<dbReference type="PRINTS" id="PR00727">
    <property type="entry name" value="LEADERPTASE"/>
</dbReference>
<evidence type="ECO:0000256" key="2">
    <source>
        <dbReference type="ARBA" id="ARBA00004401"/>
    </source>
</evidence>
<evidence type="ECO:0000259" key="7">
    <source>
        <dbReference type="Pfam" id="PF10502"/>
    </source>
</evidence>
<evidence type="ECO:0000256" key="4">
    <source>
        <dbReference type="ARBA" id="ARBA00013208"/>
    </source>
</evidence>
<protein>
    <recommendedName>
        <fullName evidence="4 6">Signal peptidase I</fullName>
        <ecNumber evidence="4 6">3.4.21.89</ecNumber>
    </recommendedName>
</protein>
<dbReference type="PANTHER" id="PTHR43390:SF1">
    <property type="entry name" value="CHLOROPLAST PROCESSING PEPTIDASE"/>
    <property type="match status" value="1"/>
</dbReference>
<evidence type="ECO:0000256" key="5">
    <source>
        <dbReference type="ARBA" id="ARBA00022801"/>
    </source>
</evidence>
<dbReference type="SUPFAM" id="SSF51306">
    <property type="entry name" value="LexA/Signal peptidase"/>
    <property type="match status" value="1"/>
</dbReference>
<evidence type="ECO:0000313" key="8">
    <source>
        <dbReference type="EMBL" id="MDT3767922.1"/>
    </source>
</evidence>
<dbReference type="InterPro" id="IPR036286">
    <property type="entry name" value="LexA/Signal_pep-like_sf"/>
</dbReference>
<sequence>MVATGNAQEETRVGRRKGRAKRSGWRTLGEYTMVIVVALVLSALIRAFIMQAFWIPSSSMEDTLQVGDNVVTSRLTPAVFDLERGDVIVFSDTQGWLPPAQKKQGAAKYLNDALVFVGLRPAGGTQHLVKRLIGLPGDRVKCCNAQGQLEVNGKSVAEPYLAPGADNRLLPFDVTVPENHLWVMGDNRNYSADSRVHLQDGKMPFVNVNDVVGRAKFIAWPVSHWSDPNHNEVFAGVPNAKQK</sequence>
<proteinExistence type="inferred from homology"/>
<comment type="catalytic activity">
    <reaction evidence="1 6">
        <text>Cleavage of hydrophobic, N-terminal signal or leader sequences from secreted and periplasmic proteins.</text>
        <dbReference type="EC" id="3.4.21.89"/>
    </reaction>
</comment>
<feature type="domain" description="Peptidase S26" evidence="7">
    <location>
        <begin position="30"/>
        <end position="220"/>
    </location>
</feature>
<keyword evidence="6" id="KW-0472">Membrane</keyword>
<organism evidence="8 9">
    <name type="scientific">Gleimia hominis</name>
    <dbReference type="NCBI Taxonomy" id="595468"/>
    <lineage>
        <taxon>Bacteria</taxon>
        <taxon>Bacillati</taxon>
        <taxon>Actinomycetota</taxon>
        <taxon>Actinomycetes</taxon>
        <taxon>Actinomycetales</taxon>
        <taxon>Actinomycetaceae</taxon>
        <taxon>Gleimia</taxon>
    </lineage>
</organism>
<dbReference type="Pfam" id="PF10502">
    <property type="entry name" value="Peptidase_S26"/>
    <property type="match status" value="1"/>
</dbReference>
<dbReference type="PROSITE" id="PS00761">
    <property type="entry name" value="SPASE_I_3"/>
    <property type="match status" value="1"/>
</dbReference>
<comment type="similarity">
    <text evidence="3 6">Belongs to the peptidase S26 family.</text>
</comment>
<accession>A0ABU3IC22</accession>
<dbReference type="GO" id="GO:0009003">
    <property type="term" value="F:signal peptidase activity"/>
    <property type="evidence" value="ECO:0007669"/>
    <property type="project" value="UniProtKB-EC"/>
</dbReference>
<comment type="caution">
    <text evidence="8">The sequence shown here is derived from an EMBL/GenBank/DDBJ whole genome shotgun (WGS) entry which is preliminary data.</text>
</comment>
<dbReference type="NCBIfam" id="TIGR02227">
    <property type="entry name" value="sigpep_I_bact"/>
    <property type="match status" value="1"/>
</dbReference>
<comment type="subcellular location">
    <subcellularLocation>
        <location evidence="2">Cell membrane</location>
        <topology evidence="2">Single-pass type II membrane protein</topology>
    </subcellularLocation>
    <subcellularLocation>
        <location evidence="6">Membrane</location>
        <topology evidence="6">Single-pass type II membrane protein</topology>
    </subcellularLocation>
</comment>
<evidence type="ECO:0000256" key="1">
    <source>
        <dbReference type="ARBA" id="ARBA00000677"/>
    </source>
</evidence>
<keyword evidence="6" id="KW-0645">Protease</keyword>
<evidence type="ECO:0000256" key="3">
    <source>
        <dbReference type="ARBA" id="ARBA00009370"/>
    </source>
</evidence>
<dbReference type="PANTHER" id="PTHR43390">
    <property type="entry name" value="SIGNAL PEPTIDASE I"/>
    <property type="match status" value="1"/>
</dbReference>
<dbReference type="Proteomes" id="UP001247542">
    <property type="component" value="Unassembled WGS sequence"/>
</dbReference>
<evidence type="ECO:0000256" key="6">
    <source>
        <dbReference type="RuleBase" id="RU362042"/>
    </source>
</evidence>